<keyword evidence="1" id="KW-0812">Transmembrane</keyword>
<keyword evidence="1" id="KW-0472">Membrane</keyword>
<protein>
    <submittedName>
        <fullName evidence="2">Uncharacterized protein</fullName>
    </submittedName>
</protein>
<feature type="transmembrane region" description="Helical" evidence="1">
    <location>
        <begin position="50"/>
        <end position="66"/>
    </location>
</feature>
<feature type="transmembrane region" description="Helical" evidence="1">
    <location>
        <begin position="72"/>
        <end position="91"/>
    </location>
</feature>
<comment type="caution">
    <text evidence="2">The sequence shown here is derived from an EMBL/GenBank/DDBJ whole genome shotgun (WGS) entry which is preliminary data.</text>
</comment>
<proteinExistence type="predicted"/>
<name>A0ABX1HQS0_9BACT</name>
<keyword evidence="3" id="KW-1185">Reference proteome</keyword>
<feature type="transmembrane region" description="Helical" evidence="1">
    <location>
        <begin position="124"/>
        <end position="146"/>
    </location>
</feature>
<keyword evidence="1" id="KW-1133">Transmembrane helix</keyword>
<reference evidence="2 3" key="1">
    <citation type="submission" date="2020-03" db="EMBL/GenBank/DDBJ databases">
        <title>Genomic Encyclopedia of Type Strains, Phase IV (KMG-V): Genome sequencing to study the core and pangenomes of soil and plant-associated prokaryotes.</title>
        <authorList>
            <person name="Whitman W."/>
        </authorList>
    </citation>
    <scope>NUCLEOTIDE SEQUENCE [LARGE SCALE GENOMIC DNA]</scope>
    <source>
        <strain evidence="2 3">1B</strain>
    </source>
</reference>
<evidence type="ECO:0000256" key="1">
    <source>
        <dbReference type="SAM" id="Phobius"/>
    </source>
</evidence>
<gene>
    <name evidence="2" type="ORF">HBN54_004080</name>
</gene>
<dbReference type="Proteomes" id="UP000717634">
    <property type="component" value="Unassembled WGS sequence"/>
</dbReference>
<organism evidence="2 3">
    <name type="scientific">Hymenobacter artigasi</name>
    <dbReference type="NCBI Taxonomy" id="2719616"/>
    <lineage>
        <taxon>Bacteria</taxon>
        <taxon>Pseudomonadati</taxon>
        <taxon>Bacteroidota</taxon>
        <taxon>Cytophagia</taxon>
        <taxon>Cytophagales</taxon>
        <taxon>Hymenobacteraceae</taxon>
        <taxon>Hymenobacter</taxon>
    </lineage>
</organism>
<dbReference type="EMBL" id="JAAVTK010000017">
    <property type="protein sequence ID" value="NKI91461.1"/>
    <property type="molecule type" value="Genomic_DNA"/>
</dbReference>
<accession>A0ABX1HQS0</accession>
<evidence type="ECO:0000313" key="2">
    <source>
        <dbReference type="EMBL" id="NKI91461.1"/>
    </source>
</evidence>
<dbReference type="RefSeq" id="WP_168675026.1">
    <property type="nucleotide sequence ID" value="NZ_JAAVTK010000017.1"/>
</dbReference>
<sequence length="213" mass="24204">MELDDLRRQWQRPEPDNEPAAFDATEVARLLARRSGDSLEQLRHNARKDLLINTGFLVVSLGAIVFSPFAWLRTMGCLLALVALLCIYYFYRKMGLLRGITKPEGDLRTHLVRVTSGLRSLMRFYYRFTMVLIPVAGLVGLTAGLLEPKNGVVSIPQSRLMLALGLEIVVSLALYWPVTKYIRWYLQRVYGQHLDRLEASLHELSEAEIEAAS</sequence>
<evidence type="ECO:0000313" key="3">
    <source>
        <dbReference type="Proteomes" id="UP000717634"/>
    </source>
</evidence>
<feature type="transmembrane region" description="Helical" evidence="1">
    <location>
        <begin position="158"/>
        <end position="178"/>
    </location>
</feature>